<keyword evidence="1" id="KW-0520">NAD</keyword>
<reference evidence="4" key="1">
    <citation type="journal article" date="2021" name="PeerJ">
        <title>Extensive microbial diversity within the chicken gut microbiome revealed by metagenomics and culture.</title>
        <authorList>
            <person name="Gilroy R."/>
            <person name="Ravi A."/>
            <person name="Getino M."/>
            <person name="Pursley I."/>
            <person name="Horton D.L."/>
            <person name="Alikhan N.F."/>
            <person name="Baker D."/>
            <person name="Gharbi K."/>
            <person name="Hall N."/>
            <person name="Watson M."/>
            <person name="Adriaenssens E.M."/>
            <person name="Foster-Nyarko E."/>
            <person name="Jarju S."/>
            <person name="Secka A."/>
            <person name="Antonio M."/>
            <person name="Oren A."/>
            <person name="Chaudhuri R.R."/>
            <person name="La Ragione R."/>
            <person name="Hildebrand F."/>
            <person name="Pallen M.J."/>
        </authorList>
    </citation>
    <scope>NUCLEOTIDE SEQUENCE</scope>
    <source>
        <strain evidence="4">ChiGjej1B1-98</strain>
    </source>
</reference>
<dbReference type="InterPro" id="IPR036291">
    <property type="entry name" value="NAD(P)-bd_dom_sf"/>
</dbReference>
<evidence type="ECO:0000259" key="3">
    <source>
        <dbReference type="Pfam" id="PF22725"/>
    </source>
</evidence>
<dbReference type="PANTHER" id="PTHR43377">
    <property type="entry name" value="BILIVERDIN REDUCTASE A"/>
    <property type="match status" value="1"/>
</dbReference>
<dbReference type="Pfam" id="PF01408">
    <property type="entry name" value="GFO_IDH_MocA"/>
    <property type="match status" value="1"/>
</dbReference>
<dbReference type="Gene3D" id="3.40.50.720">
    <property type="entry name" value="NAD(P)-binding Rossmann-like Domain"/>
    <property type="match status" value="1"/>
</dbReference>
<protein>
    <submittedName>
        <fullName evidence="4">Gfo/Idh/MocA family oxidoreductase</fullName>
    </submittedName>
</protein>
<dbReference type="InterPro" id="IPR055170">
    <property type="entry name" value="GFO_IDH_MocA-like_dom"/>
</dbReference>
<reference evidence="4" key="2">
    <citation type="submission" date="2021-04" db="EMBL/GenBank/DDBJ databases">
        <authorList>
            <person name="Gilroy R."/>
        </authorList>
    </citation>
    <scope>NUCLEOTIDE SEQUENCE</scope>
    <source>
        <strain evidence="4">ChiGjej1B1-98</strain>
    </source>
</reference>
<accession>A0A9D1YSL2</accession>
<dbReference type="InterPro" id="IPR000683">
    <property type="entry name" value="Gfo/Idh/MocA-like_OxRdtase_N"/>
</dbReference>
<dbReference type="Pfam" id="PF22725">
    <property type="entry name" value="GFO_IDH_MocA_C3"/>
    <property type="match status" value="1"/>
</dbReference>
<evidence type="ECO:0000313" key="4">
    <source>
        <dbReference type="EMBL" id="HIY64840.1"/>
    </source>
</evidence>
<dbReference type="SUPFAM" id="SSF55347">
    <property type="entry name" value="Glyceraldehyde-3-phosphate dehydrogenase-like, C-terminal domain"/>
    <property type="match status" value="1"/>
</dbReference>
<gene>
    <name evidence="4" type="ORF">H9830_01010</name>
</gene>
<evidence type="ECO:0000259" key="2">
    <source>
        <dbReference type="Pfam" id="PF01408"/>
    </source>
</evidence>
<organism evidence="4 5">
    <name type="scientific">Candidatus Agrococcus pullicola</name>
    <dbReference type="NCBI Taxonomy" id="2838429"/>
    <lineage>
        <taxon>Bacteria</taxon>
        <taxon>Bacillati</taxon>
        <taxon>Actinomycetota</taxon>
        <taxon>Actinomycetes</taxon>
        <taxon>Micrococcales</taxon>
        <taxon>Microbacteriaceae</taxon>
        <taxon>Agrococcus</taxon>
    </lineage>
</organism>
<evidence type="ECO:0000256" key="1">
    <source>
        <dbReference type="ARBA" id="ARBA00023027"/>
    </source>
</evidence>
<dbReference type="GO" id="GO:0000166">
    <property type="term" value="F:nucleotide binding"/>
    <property type="evidence" value="ECO:0007669"/>
    <property type="project" value="InterPro"/>
</dbReference>
<feature type="non-terminal residue" evidence="4">
    <location>
        <position position="342"/>
    </location>
</feature>
<dbReference type="AlphaFoldDB" id="A0A9D1YSL2"/>
<feature type="domain" description="GFO/IDH/MocA-like oxidoreductase" evidence="3">
    <location>
        <begin position="135"/>
        <end position="256"/>
    </location>
</feature>
<sequence>MSEQPLGVAIVGVGGIALEHMTALRSTNLANLVAVFDLDTDRAEEIAHVERCEHFSDLDAMLRAELVEAVIVCTPNITHAELGRKVLRAGKHLLMEKPLAMTDDDAQDLVDLAEERELTLAVGHSHRFSDQGVAIDEAIRAGAVGTPRFIRVVINGGWIWPGWQAWVLNPELSGGHSMHNGVHLTDMASWWLGEKAESVFSVGQHATSAAMGIYDYLAIELGFPSGASAVLEVSRGERPRSANYLEITVVGSEGVLTREWDAQGVLAWTEEGSAAWGTTGSGARTFVREMESFVAAARGDAPVVPPLEFAIHAVAVAQASERSLATGTTVRLAESTSDQSGK</sequence>
<dbReference type="EMBL" id="DXDC01000027">
    <property type="protein sequence ID" value="HIY64840.1"/>
    <property type="molecule type" value="Genomic_DNA"/>
</dbReference>
<name>A0A9D1YSL2_9MICO</name>
<feature type="domain" description="Gfo/Idh/MocA-like oxidoreductase N-terminal" evidence="2">
    <location>
        <begin position="7"/>
        <end position="124"/>
    </location>
</feature>
<comment type="caution">
    <text evidence="4">The sequence shown here is derived from an EMBL/GenBank/DDBJ whole genome shotgun (WGS) entry which is preliminary data.</text>
</comment>
<proteinExistence type="predicted"/>
<dbReference type="PANTHER" id="PTHR43377:SF1">
    <property type="entry name" value="BILIVERDIN REDUCTASE A"/>
    <property type="match status" value="1"/>
</dbReference>
<evidence type="ECO:0000313" key="5">
    <source>
        <dbReference type="Proteomes" id="UP000824005"/>
    </source>
</evidence>
<dbReference type="SUPFAM" id="SSF51735">
    <property type="entry name" value="NAD(P)-binding Rossmann-fold domains"/>
    <property type="match status" value="1"/>
</dbReference>
<dbReference type="InterPro" id="IPR051450">
    <property type="entry name" value="Gfo/Idh/MocA_Oxidoreductases"/>
</dbReference>
<dbReference type="Proteomes" id="UP000824005">
    <property type="component" value="Unassembled WGS sequence"/>
</dbReference>
<dbReference type="Gene3D" id="3.30.360.10">
    <property type="entry name" value="Dihydrodipicolinate Reductase, domain 2"/>
    <property type="match status" value="1"/>
</dbReference>